<feature type="domain" description="Beta/gamma crystallin 'Greek key'" evidence="3">
    <location>
        <begin position="5"/>
        <end position="98"/>
    </location>
</feature>
<keyword evidence="2" id="KW-0677">Repeat</keyword>
<dbReference type="Gene3D" id="2.60.20.10">
    <property type="entry name" value="Crystallins"/>
    <property type="match status" value="1"/>
</dbReference>
<organism evidence="4 5">
    <name type="scientific">Rhodopila globiformis</name>
    <name type="common">Rhodopseudomonas globiformis</name>
    <dbReference type="NCBI Taxonomy" id="1071"/>
    <lineage>
        <taxon>Bacteria</taxon>
        <taxon>Pseudomonadati</taxon>
        <taxon>Pseudomonadota</taxon>
        <taxon>Alphaproteobacteria</taxon>
        <taxon>Acetobacterales</taxon>
        <taxon>Acetobacteraceae</taxon>
        <taxon>Rhodopila</taxon>
    </lineage>
</organism>
<dbReference type="EMBL" id="NHRY01000072">
    <property type="protein sequence ID" value="PPQ35509.1"/>
    <property type="molecule type" value="Genomic_DNA"/>
</dbReference>
<proteinExistence type="inferred from homology"/>
<dbReference type="SMART" id="SM00247">
    <property type="entry name" value="XTALbg"/>
    <property type="match status" value="1"/>
</dbReference>
<accession>A0A2S6NKI1</accession>
<name>A0A2S6NKI1_RHOGL</name>
<sequence>MNMAELIMFVDADFGGLHTHVFDSTADFTKLALGGVGTNVNGTWNDVLSSFVIVSGHWAFFKDINFQFQQGEVLGPGRYSFVQNFGIDNDAVSSVRLVSS</sequence>
<dbReference type="AlphaFoldDB" id="A0A2S6NKI1"/>
<evidence type="ECO:0000256" key="2">
    <source>
        <dbReference type="ARBA" id="ARBA00022737"/>
    </source>
</evidence>
<keyword evidence="5" id="KW-1185">Reference proteome</keyword>
<dbReference type="InterPro" id="IPR011024">
    <property type="entry name" value="G_crystallin-like"/>
</dbReference>
<dbReference type="SUPFAM" id="SSF49695">
    <property type="entry name" value="gamma-Crystallin-like"/>
    <property type="match status" value="1"/>
</dbReference>
<dbReference type="Pfam" id="PF00030">
    <property type="entry name" value="Crystall"/>
    <property type="match status" value="1"/>
</dbReference>
<dbReference type="InterPro" id="IPR001064">
    <property type="entry name" value="Beta/gamma_crystallin"/>
</dbReference>
<evidence type="ECO:0000256" key="1">
    <source>
        <dbReference type="ARBA" id="ARBA00009646"/>
    </source>
</evidence>
<dbReference type="Proteomes" id="UP000239724">
    <property type="component" value="Unassembled WGS sequence"/>
</dbReference>
<comment type="similarity">
    <text evidence="1">Belongs to the beta/gamma-crystallin family.</text>
</comment>
<reference evidence="4 5" key="1">
    <citation type="journal article" date="2018" name="Arch. Microbiol.">
        <title>New insights into the metabolic potential of the phototrophic purple bacterium Rhodopila globiformis DSM 161(T) from its draft genome sequence and evidence for a vanadium-dependent nitrogenase.</title>
        <authorList>
            <person name="Imhoff J.F."/>
            <person name="Rahn T."/>
            <person name="Kunzel S."/>
            <person name="Neulinger S.C."/>
        </authorList>
    </citation>
    <scope>NUCLEOTIDE SEQUENCE [LARGE SCALE GENOMIC DNA]</scope>
    <source>
        <strain evidence="4 5">DSM 161</strain>
    </source>
</reference>
<protein>
    <recommendedName>
        <fullName evidence="3">Beta/gamma crystallin 'Greek key' domain-containing protein</fullName>
    </recommendedName>
</protein>
<gene>
    <name evidence="4" type="ORF">CCS01_07455</name>
</gene>
<comment type="caution">
    <text evidence="4">The sequence shown here is derived from an EMBL/GenBank/DDBJ whole genome shotgun (WGS) entry which is preliminary data.</text>
</comment>
<evidence type="ECO:0000259" key="3">
    <source>
        <dbReference type="SMART" id="SM00247"/>
    </source>
</evidence>
<evidence type="ECO:0000313" key="5">
    <source>
        <dbReference type="Proteomes" id="UP000239724"/>
    </source>
</evidence>
<evidence type="ECO:0000313" key="4">
    <source>
        <dbReference type="EMBL" id="PPQ35509.1"/>
    </source>
</evidence>